<feature type="transmembrane region" description="Helical" evidence="1">
    <location>
        <begin position="183"/>
        <end position="207"/>
    </location>
</feature>
<sequence>MIPCTFTLCEFYSTDTLMIGIAITETLGYYTTIATNCIIALERLSLFFCKPVNNFITNNYILIILLPWIWGCTIAISTTAMGCYKRFNRWTLQYTFECSNCDIFNGFNVTHMLFASLQIIVLIMLFGYISIIVQTCFGMSLGRRQKPVPLIFQCFAICILQWLSATVFFIGGSVFGYNIVVSIMSAMICNAFIVGNASVNAVVSLLFNKTIRQAFVHLFSNKRRQNSTVDIAVITRIHPVLCTRTCHSSQIGKQPNYFD</sequence>
<dbReference type="Proteomes" id="UP000046393">
    <property type="component" value="Unplaced"/>
</dbReference>
<keyword evidence="1" id="KW-0812">Transmembrane</keyword>
<accession>A0A0N5AWL0</accession>
<evidence type="ECO:0000313" key="2">
    <source>
        <dbReference type="Proteomes" id="UP000046393"/>
    </source>
</evidence>
<keyword evidence="2" id="KW-1185">Reference proteome</keyword>
<dbReference type="Pfam" id="PF04789">
    <property type="entry name" value="DUF621"/>
    <property type="match status" value="1"/>
</dbReference>
<dbReference type="WBParaSite" id="SMUV_0000931301-mRNA-1">
    <property type="protein sequence ID" value="SMUV_0000931301-mRNA-1"/>
    <property type="gene ID" value="SMUV_0000931301"/>
</dbReference>
<protein>
    <submittedName>
        <fullName evidence="3">G_PROTEIN_RECEP_F1_2 domain-containing protein</fullName>
    </submittedName>
</protein>
<name>A0A0N5AWL0_9BILA</name>
<keyword evidence="1" id="KW-0472">Membrane</keyword>
<reference evidence="3" key="1">
    <citation type="submission" date="2017-02" db="UniProtKB">
        <authorList>
            <consortium name="WormBaseParasite"/>
        </authorList>
    </citation>
    <scope>IDENTIFICATION</scope>
</reference>
<dbReference type="Gene3D" id="1.20.1070.10">
    <property type="entry name" value="Rhodopsin 7-helix transmembrane proteins"/>
    <property type="match status" value="1"/>
</dbReference>
<dbReference type="InterPro" id="IPR006874">
    <property type="entry name" value="DUF621"/>
</dbReference>
<feature type="transmembrane region" description="Helical" evidence="1">
    <location>
        <begin position="113"/>
        <end position="138"/>
    </location>
</feature>
<feature type="transmembrane region" description="Helical" evidence="1">
    <location>
        <begin position="27"/>
        <end position="48"/>
    </location>
</feature>
<proteinExistence type="predicted"/>
<organism evidence="2 3">
    <name type="scientific">Syphacia muris</name>
    <dbReference type="NCBI Taxonomy" id="451379"/>
    <lineage>
        <taxon>Eukaryota</taxon>
        <taxon>Metazoa</taxon>
        <taxon>Ecdysozoa</taxon>
        <taxon>Nematoda</taxon>
        <taxon>Chromadorea</taxon>
        <taxon>Rhabditida</taxon>
        <taxon>Spirurina</taxon>
        <taxon>Oxyuridomorpha</taxon>
        <taxon>Oxyuroidea</taxon>
        <taxon>Oxyuridae</taxon>
        <taxon>Syphacia</taxon>
    </lineage>
</organism>
<dbReference type="SUPFAM" id="SSF81321">
    <property type="entry name" value="Family A G protein-coupled receptor-like"/>
    <property type="match status" value="1"/>
</dbReference>
<dbReference type="AlphaFoldDB" id="A0A0N5AWL0"/>
<evidence type="ECO:0000256" key="1">
    <source>
        <dbReference type="SAM" id="Phobius"/>
    </source>
</evidence>
<evidence type="ECO:0000313" key="3">
    <source>
        <dbReference type="WBParaSite" id="SMUV_0000931301-mRNA-1"/>
    </source>
</evidence>
<keyword evidence="1" id="KW-1133">Transmembrane helix</keyword>
<feature type="transmembrane region" description="Helical" evidence="1">
    <location>
        <begin position="150"/>
        <end position="177"/>
    </location>
</feature>
<feature type="transmembrane region" description="Helical" evidence="1">
    <location>
        <begin position="60"/>
        <end position="82"/>
    </location>
</feature>